<name>A0A166MWM3_EXIGL</name>
<evidence type="ECO:0000313" key="2">
    <source>
        <dbReference type="EMBL" id="KZV78497.1"/>
    </source>
</evidence>
<sequence length="102" mass="10600">KASAAAAREKNKQLREQYNADLAQWKLDFAAAKAAWTGPGRWTKSKGPSPPAWPFRRKSSGEQEAADGADGDDGAAGPSDDDPSSASSDSGSDGEGEDSDDD</sequence>
<dbReference type="AlphaFoldDB" id="A0A166MWM3"/>
<dbReference type="EMBL" id="KV426870">
    <property type="protein sequence ID" value="KZV78497.1"/>
    <property type="molecule type" value="Genomic_DNA"/>
</dbReference>
<feature type="non-terminal residue" evidence="2">
    <location>
        <position position="1"/>
    </location>
</feature>
<feature type="compositionally biased region" description="Acidic residues" evidence="1">
    <location>
        <begin position="92"/>
        <end position="102"/>
    </location>
</feature>
<dbReference type="Proteomes" id="UP000077266">
    <property type="component" value="Unassembled WGS sequence"/>
</dbReference>
<evidence type="ECO:0000256" key="1">
    <source>
        <dbReference type="SAM" id="MobiDB-lite"/>
    </source>
</evidence>
<keyword evidence="3" id="KW-1185">Reference proteome</keyword>
<accession>A0A166MWM3</accession>
<protein>
    <submittedName>
        <fullName evidence="2">Uncharacterized protein</fullName>
    </submittedName>
</protein>
<dbReference type="InParanoid" id="A0A166MWM3"/>
<reference evidence="2 3" key="1">
    <citation type="journal article" date="2016" name="Mol. Biol. Evol.">
        <title>Comparative Genomics of Early-Diverging Mushroom-Forming Fungi Provides Insights into the Origins of Lignocellulose Decay Capabilities.</title>
        <authorList>
            <person name="Nagy L.G."/>
            <person name="Riley R."/>
            <person name="Tritt A."/>
            <person name="Adam C."/>
            <person name="Daum C."/>
            <person name="Floudas D."/>
            <person name="Sun H."/>
            <person name="Yadav J.S."/>
            <person name="Pangilinan J."/>
            <person name="Larsson K.H."/>
            <person name="Matsuura K."/>
            <person name="Barry K."/>
            <person name="Labutti K."/>
            <person name="Kuo R."/>
            <person name="Ohm R.A."/>
            <person name="Bhattacharya S.S."/>
            <person name="Shirouzu T."/>
            <person name="Yoshinaga Y."/>
            <person name="Martin F.M."/>
            <person name="Grigoriev I.V."/>
            <person name="Hibbett D.S."/>
        </authorList>
    </citation>
    <scope>NUCLEOTIDE SEQUENCE [LARGE SCALE GENOMIC DNA]</scope>
    <source>
        <strain evidence="2 3">HHB12029</strain>
    </source>
</reference>
<organism evidence="2 3">
    <name type="scientific">Exidia glandulosa HHB12029</name>
    <dbReference type="NCBI Taxonomy" id="1314781"/>
    <lineage>
        <taxon>Eukaryota</taxon>
        <taxon>Fungi</taxon>
        <taxon>Dikarya</taxon>
        <taxon>Basidiomycota</taxon>
        <taxon>Agaricomycotina</taxon>
        <taxon>Agaricomycetes</taxon>
        <taxon>Auriculariales</taxon>
        <taxon>Exidiaceae</taxon>
        <taxon>Exidia</taxon>
    </lineage>
</organism>
<feature type="region of interest" description="Disordered" evidence="1">
    <location>
        <begin position="36"/>
        <end position="102"/>
    </location>
</feature>
<feature type="compositionally biased region" description="Acidic residues" evidence="1">
    <location>
        <begin position="64"/>
        <end position="83"/>
    </location>
</feature>
<gene>
    <name evidence="2" type="ORF">EXIGLDRAFT_783733</name>
</gene>
<proteinExistence type="predicted"/>
<evidence type="ECO:0000313" key="3">
    <source>
        <dbReference type="Proteomes" id="UP000077266"/>
    </source>
</evidence>